<feature type="compositionally biased region" description="Polar residues" evidence="1">
    <location>
        <begin position="23"/>
        <end position="37"/>
    </location>
</feature>
<comment type="caution">
    <text evidence="3">The sequence shown here is derived from an EMBL/GenBank/DDBJ whole genome shotgun (WGS) entry which is preliminary data.</text>
</comment>
<evidence type="ECO:0000313" key="3">
    <source>
        <dbReference type="EMBL" id="HJB12605.1"/>
    </source>
</evidence>
<dbReference type="Pfam" id="PF20097">
    <property type="entry name" value="DUF6487"/>
    <property type="match status" value="1"/>
</dbReference>
<organism evidence="3 4">
    <name type="scientific">Candidatus Oscillibacter excrementigallinarum</name>
    <dbReference type="NCBI Taxonomy" id="2838716"/>
    <lineage>
        <taxon>Bacteria</taxon>
        <taxon>Bacillati</taxon>
        <taxon>Bacillota</taxon>
        <taxon>Clostridia</taxon>
        <taxon>Eubacteriales</taxon>
        <taxon>Oscillospiraceae</taxon>
        <taxon>Oscillibacter</taxon>
    </lineage>
</organism>
<reference evidence="3" key="1">
    <citation type="journal article" date="2021" name="PeerJ">
        <title>Extensive microbial diversity within the chicken gut microbiome revealed by metagenomics and culture.</title>
        <authorList>
            <person name="Gilroy R."/>
            <person name="Ravi A."/>
            <person name="Getino M."/>
            <person name="Pursley I."/>
            <person name="Horton D.L."/>
            <person name="Alikhan N.F."/>
            <person name="Baker D."/>
            <person name="Gharbi K."/>
            <person name="Hall N."/>
            <person name="Watson M."/>
            <person name="Adriaenssens E.M."/>
            <person name="Foster-Nyarko E."/>
            <person name="Jarju S."/>
            <person name="Secka A."/>
            <person name="Antonio M."/>
            <person name="Oren A."/>
            <person name="Chaudhuri R.R."/>
            <person name="La Ragione R."/>
            <person name="Hildebrand F."/>
            <person name="Pallen M.J."/>
        </authorList>
    </citation>
    <scope>NUCLEOTIDE SEQUENCE</scope>
    <source>
        <strain evidence="3">ChiBcec18-1249</strain>
    </source>
</reference>
<name>A0A9D2RQS8_9FIRM</name>
<sequence length="161" mass="18527">MFFRKKGEDPWDWKPERKRGQAETPQAQPSGETQDWSTWKAPWESEDAEDQSPPPMTCPWCGGAMRLGYLVGGRDLVRVMWERPGAFRLRDPDGTLYLRGDGGFWGNYKPAWHCETCRKLVVDTTGCDQAEHPTSEEINRRIIYGTNEDTERTNNEGENDT</sequence>
<feature type="compositionally biased region" description="Basic and acidic residues" evidence="1">
    <location>
        <begin position="1"/>
        <end position="21"/>
    </location>
</feature>
<reference evidence="3" key="2">
    <citation type="submission" date="2021-04" db="EMBL/GenBank/DDBJ databases">
        <authorList>
            <person name="Gilroy R."/>
        </authorList>
    </citation>
    <scope>NUCLEOTIDE SEQUENCE</scope>
    <source>
        <strain evidence="3">ChiBcec18-1249</strain>
    </source>
</reference>
<evidence type="ECO:0000313" key="4">
    <source>
        <dbReference type="Proteomes" id="UP000823824"/>
    </source>
</evidence>
<evidence type="ECO:0000256" key="1">
    <source>
        <dbReference type="SAM" id="MobiDB-lite"/>
    </source>
</evidence>
<dbReference type="Proteomes" id="UP000823824">
    <property type="component" value="Unassembled WGS sequence"/>
</dbReference>
<dbReference type="EMBL" id="DWZJ01000021">
    <property type="protein sequence ID" value="HJB12605.1"/>
    <property type="molecule type" value="Genomic_DNA"/>
</dbReference>
<feature type="domain" description="DUF6487" evidence="2">
    <location>
        <begin position="58"/>
        <end position="124"/>
    </location>
</feature>
<protein>
    <recommendedName>
        <fullName evidence="2">DUF6487 domain-containing protein</fullName>
    </recommendedName>
</protein>
<feature type="region of interest" description="Disordered" evidence="1">
    <location>
        <begin position="1"/>
        <end position="55"/>
    </location>
</feature>
<proteinExistence type="predicted"/>
<dbReference type="InterPro" id="IPR045504">
    <property type="entry name" value="DUF6487"/>
</dbReference>
<accession>A0A9D2RQS8</accession>
<gene>
    <name evidence="3" type="ORF">H9787_02685</name>
</gene>
<evidence type="ECO:0000259" key="2">
    <source>
        <dbReference type="Pfam" id="PF20097"/>
    </source>
</evidence>
<dbReference type="AlphaFoldDB" id="A0A9D2RQS8"/>